<sequence>MGKRQAERAPDRRRRRLTRLLPAGLALTAVMLASGAAVAHWQDDRDAARRAAEFENHVDGPSDGGATSSPSTSRSPSPSSSPSSKPKKPKKSSTPSASPSHSSGTGTIPVPATGPGTFTTAQADGTVVGTGSRVRRYKVMVEDGIDVSAKSAATYIASVLGDRRGWTRDGVDSFKLVSSGSYDFVVKIATPGTVDRICGAAGLDTHGELDCSVGTDVVVNLKRWVLGSPQFPGPITEYRALIINHEVGHRIGHGHEGCPGPGKPAPAMMQQIKGLHGCVANAWPYDKYGHYISGPPV</sequence>
<dbReference type="SUPFAM" id="SSF55486">
    <property type="entry name" value="Metalloproteases ('zincins'), catalytic domain"/>
    <property type="match status" value="1"/>
</dbReference>
<protein>
    <submittedName>
        <fullName evidence="4">DUF3152 domain-containing protein</fullName>
    </submittedName>
</protein>
<feature type="compositionally biased region" description="Low complexity" evidence="1">
    <location>
        <begin position="67"/>
        <end position="84"/>
    </location>
</feature>
<feature type="region of interest" description="Disordered" evidence="1">
    <location>
        <begin position="36"/>
        <end position="124"/>
    </location>
</feature>
<feature type="signal peptide" evidence="2">
    <location>
        <begin position="1"/>
        <end position="39"/>
    </location>
</feature>
<evidence type="ECO:0000259" key="3">
    <source>
        <dbReference type="Pfam" id="PF11350"/>
    </source>
</evidence>
<comment type="caution">
    <text evidence="4">The sequence shown here is derived from an EMBL/GenBank/DDBJ whole genome shotgun (WGS) entry which is preliminary data.</text>
</comment>
<evidence type="ECO:0000313" key="4">
    <source>
        <dbReference type="EMBL" id="MCX3058996.1"/>
    </source>
</evidence>
<evidence type="ECO:0000313" key="5">
    <source>
        <dbReference type="Proteomes" id="UP001163064"/>
    </source>
</evidence>
<dbReference type="Pfam" id="PF11350">
    <property type="entry name" value="DUF3152"/>
    <property type="match status" value="1"/>
</dbReference>
<gene>
    <name evidence="4" type="ORF">OFY01_04255</name>
</gene>
<proteinExistence type="predicted"/>
<evidence type="ECO:0000256" key="1">
    <source>
        <dbReference type="SAM" id="MobiDB-lite"/>
    </source>
</evidence>
<feature type="compositionally biased region" description="Basic and acidic residues" evidence="1">
    <location>
        <begin position="41"/>
        <end position="60"/>
    </location>
</feature>
<feature type="domain" description="DUF3152" evidence="3">
    <location>
        <begin position="109"/>
        <end position="275"/>
    </location>
</feature>
<evidence type="ECO:0000256" key="2">
    <source>
        <dbReference type="SAM" id="SignalP"/>
    </source>
</evidence>
<dbReference type="RefSeq" id="WP_266596418.1">
    <property type="nucleotide sequence ID" value="NZ_JAPHNL010000028.1"/>
</dbReference>
<reference evidence="4" key="1">
    <citation type="submission" date="2022-10" db="EMBL/GenBank/DDBJ databases">
        <title>Streptomyces beihaiensis sp. nov., a chitin degrading actinobacterium, isolated from shrimp pond soil.</title>
        <authorList>
            <person name="Xie J."/>
            <person name="Shen N."/>
        </authorList>
    </citation>
    <scope>NUCLEOTIDE SEQUENCE</scope>
    <source>
        <strain evidence="4">GXMU-J5</strain>
    </source>
</reference>
<dbReference type="Proteomes" id="UP001163064">
    <property type="component" value="Unassembled WGS sequence"/>
</dbReference>
<dbReference type="InterPro" id="IPR022603">
    <property type="entry name" value="DUF3152"/>
</dbReference>
<accession>A0ABT3TR87</accession>
<feature type="chain" id="PRO_5045485379" evidence="2">
    <location>
        <begin position="40"/>
        <end position="297"/>
    </location>
</feature>
<name>A0ABT3TR87_9ACTN</name>
<organism evidence="4 5">
    <name type="scientific">Streptomyces beihaiensis</name>
    <dbReference type="NCBI Taxonomy" id="2984495"/>
    <lineage>
        <taxon>Bacteria</taxon>
        <taxon>Bacillati</taxon>
        <taxon>Actinomycetota</taxon>
        <taxon>Actinomycetes</taxon>
        <taxon>Kitasatosporales</taxon>
        <taxon>Streptomycetaceae</taxon>
        <taxon>Streptomyces</taxon>
    </lineage>
</organism>
<keyword evidence="5" id="KW-1185">Reference proteome</keyword>
<feature type="compositionally biased region" description="Low complexity" evidence="1">
    <location>
        <begin position="92"/>
        <end position="103"/>
    </location>
</feature>
<dbReference type="EMBL" id="JAPHNL010000028">
    <property type="protein sequence ID" value="MCX3058996.1"/>
    <property type="molecule type" value="Genomic_DNA"/>
</dbReference>
<keyword evidence="2" id="KW-0732">Signal</keyword>